<dbReference type="EMBL" id="BMAW01052876">
    <property type="protein sequence ID" value="GFS87894.1"/>
    <property type="molecule type" value="Genomic_DNA"/>
</dbReference>
<sequence length="94" mass="10965">MESKSPSSFPKIHNNNGQHCLELIKLTPRFNLTEDYVTIYLSLFERLAKKINIDVKGWVSCLSTLLPSEIGQLIRRELKEKFEDLKIEFIKTIL</sequence>
<comment type="caution">
    <text evidence="1">The sequence shown here is derived from an EMBL/GenBank/DDBJ whole genome shotgun (WGS) entry which is preliminary data.</text>
</comment>
<evidence type="ECO:0000313" key="2">
    <source>
        <dbReference type="Proteomes" id="UP000887013"/>
    </source>
</evidence>
<dbReference type="OrthoDB" id="6432602at2759"/>
<gene>
    <name evidence="1" type="ORF">NPIL_17811</name>
</gene>
<protein>
    <submittedName>
        <fullName evidence="1">Uncharacterized protein</fullName>
    </submittedName>
</protein>
<evidence type="ECO:0000313" key="1">
    <source>
        <dbReference type="EMBL" id="GFS87894.1"/>
    </source>
</evidence>
<organism evidence="1 2">
    <name type="scientific">Nephila pilipes</name>
    <name type="common">Giant wood spider</name>
    <name type="synonym">Nephila maculata</name>
    <dbReference type="NCBI Taxonomy" id="299642"/>
    <lineage>
        <taxon>Eukaryota</taxon>
        <taxon>Metazoa</taxon>
        <taxon>Ecdysozoa</taxon>
        <taxon>Arthropoda</taxon>
        <taxon>Chelicerata</taxon>
        <taxon>Arachnida</taxon>
        <taxon>Araneae</taxon>
        <taxon>Araneomorphae</taxon>
        <taxon>Entelegynae</taxon>
        <taxon>Araneoidea</taxon>
        <taxon>Nephilidae</taxon>
        <taxon>Nephila</taxon>
    </lineage>
</organism>
<dbReference type="AlphaFoldDB" id="A0A8X6T8G2"/>
<proteinExistence type="predicted"/>
<accession>A0A8X6T8G2</accession>
<keyword evidence="2" id="KW-1185">Reference proteome</keyword>
<dbReference type="Proteomes" id="UP000887013">
    <property type="component" value="Unassembled WGS sequence"/>
</dbReference>
<name>A0A8X6T8G2_NEPPI</name>
<reference evidence="1" key="1">
    <citation type="submission" date="2020-08" db="EMBL/GenBank/DDBJ databases">
        <title>Multicomponent nature underlies the extraordinary mechanical properties of spider dragline silk.</title>
        <authorList>
            <person name="Kono N."/>
            <person name="Nakamura H."/>
            <person name="Mori M."/>
            <person name="Yoshida Y."/>
            <person name="Ohtoshi R."/>
            <person name="Malay A.D."/>
            <person name="Moran D.A.P."/>
            <person name="Tomita M."/>
            <person name="Numata K."/>
            <person name="Arakawa K."/>
        </authorList>
    </citation>
    <scope>NUCLEOTIDE SEQUENCE</scope>
</reference>